<feature type="transmembrane region" description="Helical" evidence="5">
    <location>
        <begin position="71"/>
        <end position="90"/>
    </location>
</feature>
<dbReference type="InterPro" id="IPR002781">
    <property type="entry name" value="TM_pro_TauE-like"/>
</dbReference>
<organism evidence="6 7">
    <name type="scientific">Thermovibrio ammonificans (strain DSM 15698 / JCM 12110 / HB-1)</name>
    <dbReference type="NCBI Taxonomy" id="648996"/>
    <lineage>
        <taxon>Bacteria</taxon>
        <taxon>Pseudomonadati</taxon>
        <taxon>Aquificota</taxon>
        <taxon>Aquificia</taxon>
        <taxon>Desulfurobacteriales</taxon>
        <taxon>Desulfurobacteriaceae</taxon>
        <taxon>Thermovibrio</taxon>
    </lineage>
</organism>
<dbReference type="PANTHER" id="PTHR43701">
    <property type="entry name" value="MEMBRANE TRANSPORTER PROTEIN MJ0441-RELATED"/>
    <property type="match status" value="1"/>
</dbReference>
<dbReference type="EMBL" id="CP002444">
    <property type="protein sequence ID" value="ADU96042.1"/>
    <property type="molecule type" value="Genomic_DNA"/>
</dbReference>
<protein>
    <recommendedName>
        <fullName evidence="5">Probable membrane transporter protein</fullName>
    </recommendedName>
</protein>
<evidence type="ECO:0000256" key="4">
    <source>
        <dbReference type="ARBA" id="ARBA00023136"/>
    </source>
</evidence>
<feature type="transmembrane region" description="Helical" evidence="5">
    <location>
        <begin position="197"/>
        <end position="214"/>
    </location>
</feature>
<proteinExistence type="inferred from homology"/>
<comment type="subcellular location">
    <subcellularLocation>
        <location evidence="5">Cell membrane</location>
        <topology evidence="5">Multi-pass membrane protein</topology>
    </subcellularLocation>
    <subcellularLocation>
        <location evidence="1">Membrane</location>
        <topology evidence="1">Multi-pass membrane protein</topology>
    </subcellularLocation>
</comment>
<evidence type="ECO:0000313" key="6">
    <source>
        <dbReference type="EMBL" id="ADU96042.1"/>
    </source>
</evidence>
<dbReference type="GO" id="GO:0005886">
    <property type="term" value="C:plasma membrane"/>
    <property type="evidence" value="ECO:0007669"/>
    <property type="project" value="UniProtKB-SubCell"/>
</dbReference>
<dbReference type="PANTHER" id="PTHR43701:SF2">
    <property type="entry name" value="MEMBRANE TRANSPORTER PROTEIN YJNA-RELATED"/>
    <property type="match status" value="1"/>
</dbReference>
<dbReference type="HOGENOM" id="CLU_045498_5_4_0"/>
<evidence type="ECO:0000313" key="7">
    <source>
        <dbReference type="Proteomes" id="UP000006362"/>
    </source>
</evidence>
<evidence type="ECO:0000256" key="3">
    <source>
        <dbReference type="ARBA" id="ARBA00022989"/>
    </source>
</evidence>
<feature type="transmembrane region" description="Helical" evidence="5">
    <location>
        <begin position="12"/>
        <end position="35"/>
    </location>
</feature>
<feature type="transmembrane region" description="Helical" evidence="5">
    <location>
        <begin position="97"/>
        <end position="115"/>
    </location>
</feature>
<evidence type="ECO:0000256" key="2">
    <source>
        <dbReference type="ARBA" id="ARBA00022692"/>
    </source>
</evidence>
<keyword evidence="4 5" id="KW-0472">Membrane</keyword>
<sequence length="243" mass="25587">MNLLEVSGVSFFLTFVFALGGLGSAAALIPTLVFLGVPFPVARPAGLFANFISTFSATVHNLRAGLVDFSLAIPILLPAVLLSPVGAYASTVLPERVVGAVFTLFLFFAGLMVYVPKRELFDATGYRWYPPLVGALAGFISGLLGIGGGALISPMLVIAGYSPKKVAPVTAFAVVFSSVSAFLAYLKLGSVDWKVTLAVALPALFAGYLGAFVTHRFLTAAQVKRILGIIFFILGIKFATKFL</sequence>
<gene>
    <name evidence="6" type="ordered locus">Theam_0068</name>
</gene>
<dbReference type="STRING" id="648996.Theam_0068"/>
<feature type="transmembrane region" description="Helical" evidence="5">
    <location>
        <begin position="166"/>
        <end position="185"/>
    </location>
</feature>
<keyword evidence="3 5" id="KW-1133">Transmembrane helix</keyword>
<name>E8T337_THEA1</name>
<evidence type="ECO:0000256" key="1">
    <source>
        <dbReference type="ARBA" id="ARBA00004141"/>
    </source>
</evidence>
<keyword evidence="7" id="KW-1185">Reference proteome</keyword>
<dbReference type="KEGG" id="tam:Theam_0068"/>
<evidence type="ECO:0000256" key="5">
    <source>
        <dbReference type="RuleBase" id="RU363041"/>
    </source>
</evidence>
<keyword evidence="2 5" id="KW-0812">Transmembrane</keyword>
<reference evidence="6" key="1">
    <citation type="submission" date="2011-01" db="EMBL/GenBank/DDBJ databases">
        <title>Complete sequence of chromosome of Thermovibrio ammonificans HB-1.</title>
        <authorList>
            <consortium name="US DOE Joint Genome Institute"/>
            <person name="Lucas S."/>
            <person name="Copeland A."/>
            <person name="Lapidus A."/>
            <person name="Cheng J.-F."/>
            <person name="Goodwin L."/>
            <person name="Pitluck S."/>
            <person name="Davenport K."/>
            <person name="Detter J.C."/>
            <person name="Han C."/>
            <person name="Tapia R."/>
            <person name="Land M."/>
            <person name="Hauser L."/>
            <person name="Kyrpides N."/>
            <person name="Ivanova N."/>
            <person name="Ovchinnikova G."/>
            <person name="Vetriani C."/>
            <person name="Woyke T."/>
        </authorList>
    </citation>
    <scope>NUCLEOTIDE SEQUENCE [LARGE SCALE GENOMIC DNA]</scope>
    <source>
        <strain evidence="6">HB-1</strain>
    </source>
</reference>
<accession>E8T337</accession>
<keyword evidence="5" id="KW-1003">Cell membrane</keyword>
<dbReference type="InterPro" id="IPR051598">
    <property type="entry name" value="TSUP/Inactive_protease-like"/>
</dbReference>
<feature type="transmembrane region" description="Helical" evidence="5">
    <location>
        <begin position="135"/>
        <end position="159"/>
    </location>
</feature>
<dbReference type="Pfam" id="PF01925">
    <property type="entry name" value="TauE"/>
    <property type="match status" value="1"/>
</dbReference>
<dbReference type="eggNOG" id="COG0730">
    <property type="taxonomic scope" value="Bacteria"/>
</dbReference>
<comment type="similarity">
    <text evidence="5">Belongs to the 4-toluene sulfonate uptake permease (TSUP) (TC 2.A.102) family.</text>
</comment>
<dbReference type="AlphaFoldDB" id="E8T337"/>
<dbReference type="Proteomes" id="UP000006362">
    <property type="component" value="Chromosome"/>
</dbReference>